<keyword evidence="3" id="KW-1185">Reference proteome</keyword>
<evidence type="ECO:0000313" key="2">
    <source>
        <dbReference type="EMBL" id="GIY07234.1"/>
    </source>
</evidence>
<keyword evidence="1" id="KW-1133">Transmembrane helix</keyword>
<gene>
    <name evidence="2" type="ORF">CDAR_570651</name>
</gene>
<comment type="caution">
    <text evidence="2">The sequence shown here is derived from an EMBL/GenBank/DDBJ whole genome shotgun (WGS) entry which is preliminary data.</text>
</comment>
<keyword evidence="1" id="KW-0812">Transmembrane</keyword>
<reference evidence="2 3" key="1">
    <citation type="submission" date="2021-06" db="EMBL/GenBank/DDBJ databases">
        <title>Caerostris darwini draft genome.</title>
        <authorList>
            <person name="Kono N."/>
            <person name="Arakawa K."/>
        </authorList>
    </citation>
    <scope>NUCLEOTIDE SEQUENCE [LARGE SCALE GENOMIC DNA]</scope>
</reference>
<evidence type="ECO:0000256" key="1">
    <source>
        <dbReference type="SAM" id="Phobius"/>
    </source>
</evidence>
<feature type="transmembrane region" description="Helical" evidence="1">
    <location>
        <begin position="26"/>
        <end position="44"/>
    </location>
</feature>
<accession>A0AAV4QCV1</accession>
<dbReference type="AlphaFoldDB" id="A0AAV4QCV1"/>
<sequence>MQETISLSSYSFCLGRFQQWLEGRKGILQTLTFFVFVFAFPVSFGSSPGTAITAFRNEMENWSSITFRSVQVIQSQEPAYASGDAVVCGGSNLLSPPMLKVRIIRPCEENFALLIGNGAFAVRVRCV</sequence>
<name>A0AAV4QCV1_9ARAC</name>
<evidence type="ECO:0000313" key="3">
    <source>
        <dbReference type="Proteomes" id="UP001054837"/>
    </source>
</evidence>
<organism evidence="2 3">
    <name type="scientific">Caerostris darwini</name>
    <dbReference type="NCBI Taxonomy" id="1538125"/>
    <lineage>
        <taxon>Eukaryota</taxon>
        <taxon>Metazoa</taxon>
        <taxon>Ecdysozoa</taxon>
        <taxon>Arthropoda</taxon>
        <taxon>Chelicerata</taxon>
        <taxon>Arachnida</taxon>
        <taxon>Araneae</taxon>
        <taxon>Araneomorphae</taxon>
        <taxon>Entelegynae</taxon>
        <taxon>Araneoidea</taxon>
        <taxon>Araneidae</taxon>
        <taxon>Caerostris</taxon>
    </lineage>
</organism>
<dbReference type="Proteomes" id="UP001054837">
    <property type="component" value="Unassembled WGS sequence"/>
</dbReference>
<proteinExistence type="predicted"/>
<dbReference type="EMBL" id="BPLQ01004324">
    <property type="protein sequence ID" value="GIY07234.1"/>
    <property type="molecule type" value="Genomic_DNA"/>
</dbReference>
<keyword evidence="1" id="KW-0472">Membrane</keyword>
<protein>
    <submittedName>
        <fullName evidence="2">Uncharacterized protein</fullName>
    </submittedName>
</protein>